<evidence type="ECO:0000256" key="1">
    <source>
        <dbReference type="ARBA" id="ARBA00023015"/>
    </source>
</evidence>
<dbReference type="InterPro" id="IPR049484">
    <property type="entry name" value="Rv0078-like_C"/>
</dbReference>
<dbReference type="InterPro" id="IPR001647">
    <property type="entry name" value="HTH_TetR"/>
</dbReference>
<evidence type="ECO:0000259" key="5">
    <source>
        <dbReference type="PROSITE" id="PS50977"/>
    </source>
</evidence>
<evidence type="ECO:0000313" key="7">
    <source>
        <dbReference type="Proteomes" id="UP000637578"/>
    </source>
</evidence>
<evidence type="ECO:0000313" key="6">
    <source>
        <dbReference type="EMBL" id="GGM54276.1"/>
    </source>
</evidence>
<gene>
    <name evidence="6" type="ORF">GCM10012275_26730</name>
</gene>
<dbReference type="FunFam" id="1.10.10.60:FF:000141">
    <property type="entry name" value="TetR family transcriptional regulator"/>
    <property type="match status" value="1"/>
</dbReference>
<keyword evidence="7" id="KW-1185">Reference proteome</keyword>
<accession>A0A8J3CEL9</accession>
<reference evidence="6" key="1">
    <citation type="journal article" date="2014" name="Int. J. Syst. Evol. Microbiol.">
        <title>Complete genome sequence of Corynebacterium casei LMG S-19264T (=DSM 44701T), isolated from a smear-ripened cheese.</title>
        <authorList>
            <consortium name="US DOE Joint Genome Institute (JGI-PGF)"/>
            <person name="Walter F."/>
            <person name="Albersmeier A."/>
            <person name="Kalinowski J."/>
            <person name="Ruckert C."/>
        </authorList>
    </citation>
    <scope>NUCLEOTIDE SEQUENCE</scope>
    <source>
        <strain evidence="6">CGMCC 4.5737</strain>
    </source>
</reference>
<evidence type="ECO:0000256" key="3">
    <source>
        <dbReference type="ARBA" id="ARBA00023163"/>
    </source>
</evidence>
<dbReference type="GO" id="GO:0003700">
    <property type="term" value="F:DNA-binding transcription factor activity"/>
    <property type="evidence" value="ECO:0007669"/>
    <property type="project" value="TreeGrafter"/>
</dbReference>
<dbReference type="PRINTS" id="PR00455">
    <property type="entry name" value="HTHTETR"/>
</dbReference>
<evidence type="ECO:0000256" key="4">
    <source>
        <dbReference type="PROSITE-ProRule" id="PRU00335"/>
    </source>
</evidence>
<dbReference type="InterPro" id="IPR009057">
    <property type="entry name" value="Homeodomain-like_sf"/>
</dbReference>
<dbReference type="AlphaFoldDB" id="A0A8J3CEL9"/>
<dbReference type="GO" id="GO:0045892">
    <property type="term" value="P:negative regulation of DNA-templated transcription"/>
    <property type="evidence" value="ECO:0007669"/>
    <property type="project" value="UniProtKB-ARBA"/>
</dbReference>
<dbReference type="Gene3D" id="1.10.357.10">
    <property type="entry name" value="Tetracycline Repressor, domain 2"/>
    <property type="match status" value="1"/>
</dbReference>
<dbReference type="GO" id="GO:0000976">
    <property type="term" value="F:transcription cis-regulatory region binding"/>
    <property type="evidence" value="ECO:0007669"/>
    <property type="project" value="TreeGrafter"/>
</dbReference>
<dbReference type="PANTHER" id="PTHR30055">
    <property type="entry name" value="HTH-TYPE TRANSCRIPTIONAL REGULATOR RUTR"/>
    <property type="match status" value="1"/>
</dbReference>
<dbReference type="PROSITE" id="PS50977">
    <property type="entry name" value="HTH_TETR_2"/>
    <property type="match status" value="1"/>
</dbReference>
<dbReference type="Pfam" id="PF00440">
    <property type="entry name" value="TetR_N"/>
    <property type="match status" value="1"/>
</dbReference>
<comment type="caution">
    <text evidence="6">The sequence shown here is derived from an EMBL/GenBank/DDBJ whole genome shotgun (WGS) entry which is preliminary data.</text>
</comment>
<feature type="domain" description="HTH tetR-type" evidence="5">
    <location>
        <begin position="5"/>
        <end position="65"/>
    </location>
</feature>
<sequence length="207" mass="22844">MEYSESTRQALVDSAIALFTERGYGGTSLDEIAHRARVTKGALYHHFANKQALFEAAYQAVEADVVDRLAEVMRVPTDLWDAMKAGIAAFFEVCLEPNYQRIALQEAPSVLGYDRWRLAEEHSCFSVVRTGLEALIDAGEIEDLPLEAASRIVFGALAFGAIMIAGADDPVRTREDVVYSVDYLVDGLRHGAAYPRDTEQMAPDPQD</sequence>
<name>A0A8J3CEL9_9PSEU</name>
<keyword evidence="1" id="KW-0805">Transcription regulation</keyword>
<dbReference type="PANTHER" id="PTHR30055:SF234">
    <property type="entry name" value="HTH-TYPE TRANSCRIPTIONAL REGULATOR BETI"/>
    <property type="match status" value="1"/>
</dbReference>
<feature type="DNA-binding region" description="H-T-H motif" evidence="4">
    <location>
        <begin position="28"/>
        <end position="47"/>
    </location>
</feature>
<dbReference type="InterPro" id="IPR023772">
    <property type="entry name" value="DNA-bd_HTH_TetR-type_CS"/>
</dbReference>
<reference evidence="6" key="2">
    <citation type="submission" date="2020-09" db="EMBL/GenBank/DDBJ databases">
        <authorList>
            <person name="Sun Q."/>
            <person name="Zhou Y."/>
        </authorList>
    </citation>
    <scope>NUCLEOTIDE SEQUENCE</scope>
    <source>
        <strain evidence="6">CGMCC 4.5737</strain>
    </source>
</reference>
<dbReference type="SUPFAM" id="SSF46689">
    <property type="entry name" value="Homeodomain-like"/>
    <property type="match status" value="1"/>
</dbReference>
<proteinExistence type="predicted"/>
<keyword evidence="3" id="KW-0804">Transcription</keyword>
<dbReference type="Proteomes" id="UP000637578">
    <property type="component" value="Unassembled WGS sequence"/>
</dbReference>
<dbReference type="Pfam" id="PF21351">
    <property type="entry name" value="TetR_C_41"/>
    <property type="match status" value="1"/>
</dbReference>
<evidence type="ECO:0000256" key="2">
    <source>
        <dbReference type="ARBA" id="ARBA00023125"/>
    </source>
</evidence>
<dbReference type="InterPro" id="IPR050109">
    <property type="entry name" value="HTH-type_TetR-like_transc_reg"/>
</dbReference>
<keyword evidence="2 4" id="KW-0238">DNA-binding</keyword>
<organism evidence="6 7">
    <name type="scientific">Longimycelium tulufanense</name>
    <dbReference type="NCBI Taxonomy" id="907463"/>
    <lineage>
        <taxon>Bacteria</taxon>
        <taxon>Bacillati</taxon>
        <taxon>Actinomycetota</taxon>
        <taxon>Actinomycetes</taxon>
        <taxon>Pseudonocardiales</taxon>
        <taxon>Pseudonocardiaceae</taxon>
        <taxon>Longimycelium</taxon>
    </lineage>
</organism>
<dbReference type="PROSITE" id="PS01081">
    <property type="entry name" value="HTH_TETR_1"/>
    <property type="match status" value="1"/>
</dbReference>
<dbReference type="EMBL" id="BMMK01000010">
    <property type="protein sequence ID" value="GGM54276.1"/>
    <property type="molecule type" value="Genomic_DNA"/>
</dbReference>
<protein>
    <submittedName>
        <fullName evidence="6">TetR family transcriptional regulator</fullName>
    </submittedName>
</protein>